<feature type="region of interest" description="Disordered" evidence="1">
    <location>
        <begin position="1"/>
        <end position="55"/>
    </location>
</feature>
<dbReference type="EMBL" id="JH992980">
    <property type="protein sequence ID" value="EKX49892.1"/>
    <property type="molecule type" value="Genomic_DNA"/>
</dbReference>
<reference evidence="4" key="2">
    <citation type="submission" date="2012-11" db="EMBL/GenBank/DDBJ databases">
        <authorList>
            <person name="Kuo A."/>
            <person name="Curtis B.A."/>
            <person name="Tanifuji G."/>
            <person name="Burki F."/>
            <person name="Gruber A."/>
            <person name="Irimia M."/>
            <person name="Maruyama S."/>
            <person name="Arias M.C."/>
            <person name="Ball S.G."/>
            <person name="Gile G.H."/>
            <person name="Hirakawa Y."/>
            <person name="Hopkins J.F."/>
            <person name="Rensing S.A."/>
            <person name="Schmutz J."/>
            <person name="Symeonidi A."/>
            <person name="Elias M."/>
            <person name="Eveleigh R.J."/>
            <person name="Herman E.K."/>
            <person name="Klute M.J."/>
            <person name="Nakayama T."/>
            <person name="Obornik M."/>
            <person name="Reyes-Prieto A."/>
            <person name="Armbrust E.V."/>
            <person name="Aves S.J."/>
            <person name="Beiko R.G."/>
            <person name="Coutinho P."/>
            <person name="Dacks J.B."/>
            <person name="Durnford D.G."/>
            <person name="Fast N.M."/>
            <person name="Green B.R."/>
            <person name="Grisdale C."/>
            <person name="Hempe F."/>
            <person name="Henrissat B."/>
            <person name="Hoppner M.P."/>
            <person name="Ishida K.-I."/>
            <person name="Kim E."/>
            <person name="Koreny L."/>
            <person name="Kroth P.G."/>
            <person name="Liu Y."/>
            <person name="Malik S.-B."/>
            <person name="Maier U.G."/>
            <person name="McRose D."/>
            <person name="Mock T."/>
            <person name="Neilson J.A."/>
            <person name="Onodera N.T."/>
            <person name="Poole A.M."/>
            <person name="Pritham E.J."/>
            <person name="Richards T.A."/>
            <person name="Rocap G."/>
            <person name="Roy S.W."/>
            <person name="Sarai C."/>
            <person name="Schaack S."/>
            <person name="Shirato S."/>
            <person name="Slamovits C.H."/>
            <person name="Spencer D.F."/>
            <person name="Suzuki S."/>
            <person name="Worden A.Z."/>
            <person name="Zauner S."/>
            <person name="Barry K."/>
            <person name="Bell C."/>
            <person name="Bharti A.K."/>
            <person name="Crow J.A."/>
            <person name="Grimwood J."/>
            <person name="Kramer R."/>
            <person name="Lindquist E."/>
            <person name="Lucas S."/>
            <person name="Salamov A."/>
            <person name="McFadden G.I."/>
            <person name="Lane C.E."/>
            <person name="Keeling P.J."/>
            <person name="Gray M.W."/>
            <person name="Grigoriev I.V."/>
            <person name="Archibald J.M."/>
        </authorList>
    </citation>
    <scope>NUCLEOTIDE SEQUENCE</scope>
    <source>
        <strain evidence="4">CCMP2712</strain>
    </source>
</reference>
<dbReference type="KEGG" id="gtt:GUITHDRAFT_151325"/>
<feature type="compositionally biased region" description="Polar residues" evidence="1">
    <location>
        <begin position="101"/>
        <end position="117"/>
    </location>
</feature>
<dbReference type="EnsemblProtists" id="EKX49892">
    <property type="protein sequence ID" value="EKX49892"/>
    <property type="gene ID" value="GUITHDRAFT_151325"/>
</dbReference>
<reference evidence="2 4" key="1">
    <citation type="journal article" date="2012" name="Nature">
        <title>Algal genomes reveal evolutionary mosaicism and the fate of nucleomorphs.</title>
        <authorList>
            <consortium name="DOE Joint Genome Institute"/>
            <person name="Curtis B.A."/>
            <person name="Tanifuji G."/>
            <person name="Burki F."/>
            <person name="Gruber A."/>
            <person name="Irimia M."/>
            <person name="Maruyama S."/>
            <person name="Arias M.C."/>
            <person name="Ball S.G."/>
            <person name="Gile G.H."/>
            <person name="Hirakawa Y."/>
            <person name="Hopkins J.F."/>
            <person name="Kuo A."/>
            <person name="Rensing S.A."/>
            <person name="Schmutz J."/>
            <person name="Symeonidi A."/>
            <person name="Elias M."/>
            <person name="Eveleigh R.J."/>
            <person name="Herman E.K."/>
            <person name="Klute M.J."/>
            <person name="Nakayama T."/>
            <person name="Obornik M."/>
            <person name="Reyes-Prieto A."/>
            <person name="Armbrust E.V."/>
            <person name="Aves S.J."/>
            <person name="Beiko R.G."/>
            <person name="Coutinho P."/>
            <person name="Dacks J.B."/>
            <person name="Durnford D.G."/>
            <person name="Fast N.M."/>
            <person name="Green B.R."/>
            <person name="Grisdale C.J."/>
            <person name="Hempel F."/>
            <person name="Henrissat B."/>
            <person name="Hoppner M.P."/>
            <person name="Ishida K."/>
            <person name="Kim E."/>
            <person name="Koreny L."/>
            <person name="Kroth P.G."/>
            <person name="Liu Y."/>
            <person name="Malik S.B."/>
            <person name="Maier U.G."/>
            <person name="McRose D."/>
            <person name="Mock T."/>
            <person name="Neilson J.A."/>
            <person name="Onodera N.T."/>
            <person name="Poole A.M."/>
            <person name="Pritham E.J."/>
            <person name="Richards T.A."/>
            <person name="Rocap G."/>
            <person name="Roy S.W."/>
            <person name="Sarai C."/>
            <person name="Schaack S."/>
            <person name="Shirato S."/>
            <person name="Slamovits C.H."/>
            <person name="Spencer D.F."/>
            <person name="Suzuki S."/>
            <person name="Worden A.Z."/>
            <person name="Zauner S."/>
            <person name="Barry K."/>
            <person name="Bell C."/>
            <person name="Bharti A.K."/>
            <person name="Crow J.A."/>
            <person name="Grimwood J."/>
            <person name="Kramer R."/>
            <person name="Lindquist E."/>
            <person name="Lucas S."/>
            <person name="Salamov A."/>
            <person name="McFadden G.I."/>
            <person name="Lane C.E."/>
            <person name="Keeling P.J."/>
            <person name="Gray M.W."/>
            <person name="Grigoriev I.V."/>
            <person name="Archibald J.M."/>
        </authorList>
    </citation>
    <scope>NUCLEOTIDE SEQUENCE</scope>
    <source>
        <strain evidence="2 4">CCMP2712</strain>
    </source>
</reference>
<dbReference type="HOGENOM" id="CLU_968359_0_0_1"/>
<dbReference type="RefSeq" id="XP_005836872.1">
    <property type="nucleotide sequence ID" value="XM_005836815.1"/>
</dbReference>
<organism evidence="2">
    <name type="scientific">Guillardia theta (strain CCMP2712)</name>
    <name type="common">Cryptophyte</name>
    <dbReference type="NCBI Taxonomy" id="905079"/>
    <lineage>
        <taxon>Eukaryota</taxon>
        <taxon>Cryptophyceae</taxon>
        <taxon>Pyrenomonadales</taxon>
        <taxon>Geminigeraceae</taxon>
        <taxon>Guillardia</taxon>
    </lineage>
</organism>
<protein>
    <submittedName>
        <fullName evidence="2 3">Uncharacterized protein</fullName>
    </submittedName>
</protein>
<gene>
    <name evidence="2" type="ORF">GUITHDRAFT_151325</name>
</gene>
<dbReference type="AlphaFoldDB" id="L1JN79"/>
<feature type="region of interest" description="Disordered" evidence="1">
    <location>
        <begin position="81"/>
        <end position="152"/>
    </location>
</feature>
<dbReference type="GeneID" id="17306575"/>
<evidence type="ECO:0000313" key="2">
    <source>
        <dbReference type="EMBL" id="EKX49892.1"/>
    </source>
</evidence>
<reference evidence="3" key="3">
    <citation type="submission" date="2015-06" db="UniProtKB">
        <authorList>
            <consortium name="EnsemblProtists"/>
        </authorList>
    </citation>
    <scope>IDENTIFICATION</scope>
</reference>
<name>L1JN79_GUITC</name>
<evidence type="ECO:0000313" key="3">
    <source>
        <dbReference type="EnsemblProtists" id="EKX49892"/>
    </source>
</evidence>
<sequence length="288" mass="32340">MSAGIETVSAARQAQEEENMMMNRQPYLPRRGESPMGSIRFPSRGPSRPTSPVGSIARAPFSRVASAAMPLQPPNVYAMGENLSEPQLLPPPERFRRGSRRGSTAVQAETSDQGEQNKFNDRRDIIREMRRRPSVTDSEPEHDGPPGYEHNHMNHYAGEMDRGWESLEEPEPMYGQRDPGVPRRLPNPINDMRRGMQQNFGWNEDENAMQFGGQWPPQARRGGLAPPKGIESAEVVQSLLEQTARFIQEFDRPPAAQLHRLHPLPPLHLPPAAVPCHRAVPVSFTEVL</sequence>
<dbReference type="PaxDb" id="55529-EKX49892"/>
<dbReference type="Proteomes" id="UP000011087">
    <property type="component" value="Unassembled WGS sequence"/>
</dbReference>
<accession>L1JN79</accession>
<evidence type="ECO:0000256" key="1">
    <source>
        <dbReference type="SAM" id="MobiDB-lite"/>
    </source>
</evidence>
<feature type="compositionally biased region" description="Basic and acidic residues" evidence="1">
    <location>
        <begin position="118"/>
        <end position="128"/>
    </location>
</feature>
<evidence type="ECO:0000313" key="4">
    <source>
        <dbReference type="Proteomes" id="UP000011087"/>
    </source>
</evidence>
<keyword evidence="4" id="KW-1185">Reference proteome</keyword>
<feature type="compositionally biased region" description="Basic and acidic residues" evidence="1">
    <location>
        <begin position="139"/>
        <end position="152"/>
    </location>
</feature>
<feature type="non-terminal residue" evidence="2">
    <location>
        <position position="288"/>
    </location>
</feature>
<proteinExistence type="predicted"/>